<organism evidence="10 11">
    <name type="scientific">Breznakiella homolactica</name>
    <dbReference type="NCBI Taxonomy" id="2798577"/>
    <lineage>
        <taxon>Bacteria</taxon>
        <taxon>Pseudomonadati</taxon>
        <taxon>Spirochaetota</taxon>
        <taxon>Spirochaetia</taxon>
        <taxon>Spirochaetales</taxon>
        <taxon>Breznakiellaceae</taxon>
        <taxon>Breznakiella</taxon>
    </lineage>
</organism>
<evidence type="ECO:0000256" key="5">
    <source>
        <dbReference type="ARBA" id="ARBA00022801"/>
    </source>
</evidence>
<evidence type="ECO:0000256" key="6">
    <source>
        <dbReference type="ARBA" id="ARBA00023102"/>
    </source>
</evidence>
<keyword evidence="6 8" id="KW-0368">Histidine biosynthesis</keyword>
<evidence type="ECO:0000256" key="8">
    <source>
        <dbReference type="RuleBase" id="RU366003"/>
    </source>
</evidence>
<dbReference type="PANTHER" id="PTHR21039:SF0">
    <property type="entry name" value="HISTIDINOL-PHOSPHATASE"/>
    <property type="match status" value="1"/>
</dbReference>
<dbReference type="PANTHER" id="PTHR21039">
    <property type="entry name" value="HISTIDINOL PHOSPHATASE-RELATED"/>
    <property type="match status" value="1"/>
</dbReference>
<dbReference type="Gene3D" id="3.20.20.140">
    <property type="entry name" value="Metal-dependent hydrolases"/>
    <property type="match status" value="1"/>
</dbReference>
<keyword evidence="4 8" id="KW-0028">Amino-acid biosynthesis</keyword>
<dbReference type="Pfam" id="PF02811">
    <property type="entry name" value="PHP"/>
    <property type="match status" value="1"/>
</dbReference>
<evidence type="ECO:0000313" key="11">
    <source>
        <dbReference type="Proteomes" id="UP000595917"/>
    </source>
</evidence>
<dbReference type="EMBL" id="CP067089">
    <property type="protein sequence ID" value="QQO08945.1"/>
    <property type="molecule type" value="Genomic_DNA"/>
</dbReference>
<gene>
    <name evidence="10" type="ORF">JFL75_18745</name>
</gene>
<dbReference type="KEGG" id="bhc:JFL75_18745"/>
<comment type="catalytic activity">
    <reaction evidence="7 8">
        <text>L-histidinol phosphate + H2O = L-histidinol + phosphate</text>
        <dbReference type="Rhea" id="RHEA:14465"/>
        <dbReference type="ChEBI" id="CHEBI:15377"/>
        <dbReference type="ChEBI" id="CHEBI:43474"/>
        <dbReference type="ChEBI" id="CHEBI:57699"/>
        <dbReference type="ChEBI" id="CHEBI:57980"/>
        <dbReference type="EC" id="3.1.3.15"/>
    </reaction>
</comment>
<evidence type="ECO:0000256" key="7">
    <source>
        <dbReference type="ARBA" id="ARBA00049158"/>
    </source>
</evidence>
<dbReference type="AlphaFoldDB" id="A0A7T8BAF0"/>
<keyword evidence="5 8" id="KW-0378">Hydrolase</keyword>
<evidence type="ECO:0000259" key="9">
    <source>
        <dbReference type="Pfam" id="PF02811"/>
    </source>
</evidence>
<evidence type="ECO:0000256" key="3">
    <source>
        <dbReference type="ARBA" id="ARBA00013085"/>
    </source>
</evidence>
<dbReference type="UniPathway" id="UPA00031">
    <property type="reaction ID" value="UER00013"/>
</dbReference>
<dbReference type="InterPro" id="IPR010140">
    <property type="entry name" value="Histidinol_P_phosphatase_HisJ"/>
</dbReference>
<dbReference type="RefSeq" id="WP_215626251.1">
    <property type="nucleotide sequence ID" value="NZ_CP067089.2"/>
</dbReference>
<evidence type="ECO:0000256" key="1">
    <source>
        <dbReference type="ARBA" id="ARBA00004970"/>
    </source>
</evidence>
<dbReference type="GO" id="GO:0005737">
    <property type="term" value="C:cytoplasm"/>
    <property type="evidence" value="ECO:0007669"/>
    <property type="project" value="TreeGrafter"/>
</dbReference>
<proteinExistence type="inferred from homology"/>
<comment type="pathway">
    <text evidence="1 8">Amino-acid biosynthesis; L-histidine biosynthesis; L-histidine from 5-phospho-alpha-D-ribose 1-diphosphate: step 8/9.</text>
</comment>
<keyword evidence="11" id="KW-1185">Reference proteome</keyword>
<dbReference type="GO" id="GO:0004401">
    <property type="term" value="F:histidinol-phosphatase activity"/>
    <property type="evidence" value="ECO:0007669"/>
    <property type="project" value="UniProtKB-UniRule"/>
</dbReference>
<dbReference type="InterPro" id="IPR004013">
    <property type="entry name" value="PHP_dom"/>
</dbReference>
<evidence type="ECO:0000256" key="4">
    <source>
        <dbReference type="ARBA" id="ARBA00022605"/>
    </source>
</evidence>
<dbReference type="SUPFAM" id="SSF89550">
    <property type="entry name" value="PHP domain-like"/>
    <property type="match status" value="1"/>
</dbReference>
<protein>
    <recommendedName>
        <fullName evidence="3 8">Histidinol-phosphatase</fullName>
        <shortName evidence="8">HolPase</shortName>
        <ecNumber evidence="3 8">3.1.3.15</ecNumber>
    </recommendedName>
</protein>
<dbReference type="NCBIfam" id="TIGR01856">
    <property type="entry name" value="hisJ_fam"/>
    <property type="match status" value="1"/>
</dbReference>
<evidence type="ECO:0000256" key="2">
    <source>
        <dbReference type="ARBA" id="ARBA00009152"/>
    </source>
</evidence>
<dbReference type="CDD" id="cd12110">
    <property type="entry name" value="PHP_HisPPase_Hisj_like"/>
    <property type="match status" value="1"/>
</dbReference>
<comment type="similarity">
    <text evidence="2 8">Belongs to the PHP hydrolase family. HisK subfamily.</text>
</comment>
<reference evidence="10" key="1">
    <citation type="submission" date="2021-01" db="EMBL/GenBank/DDBJ databases">
        <title>Description of Breznakiella homolactica.</title>
        <authorList>
            <person name="Song Y."/>
            <person name="Brune A."/>
        </authorList>
    </citation>
    <scope>NUCLEOTIDE SEQUENCE</scope>
    <source>
        <strain evidence="10">RmG30</strain>
    </source>
</reference>
<dbReference type="EC" id="3.1.3.15" evidence="3 8"/>
<accession>A0A7T8BAF0</accession>
<sequence>MRYSNLHTHSLFCDGTDSIETLCEKAAEKGFEILGFSSHAPLPKTSGLISDWHMPEEKLPEYIDTVRKARQRWNGKLKVFLGLEVDYIRGIMGPADPIYRSLGLDYIIGAVHYVRPPRGEPFTVDGPPRELDRDVASGFGGDGSALMEAYWNALGEMIAAGGFNIIAHLDLIKKNNVGNRYFSPESPLYRSHTDNICRAVARSGLLVEVNTGGWNRGAIAEVYPSGAILAELRREKAPVLINSDAHAHKDLDGHYREAREELLRAGYTGVMRLSENKNGMIEWAEDSL</sequence>
<dbReference type="InterPro" id="IPR016195">
    <property type="entry name" value="Pol/histidinol_Pase-like"/>
</dbReference>
<name>A0A7T8BAF0_9SPIR</name>
<feature type="domain" description="PHP" evidence="9">
    <location>
        <begin position="6"/>
        <end position="211"/>
    </location>
</feature>
<dbReference type="GO" id="GO:0000105">
    <property type="term" value="P:L-histidine biosynthetic process"/>
    <property type="evidence" value="ECO:0007669"/>
    <property type="project" value="UniProtKB-UniRule"/>
</dbReference>
<evidence type="ECO:0000313" key="10">
    <source>
        <dbReference type="EMBL" id="QQO08945.1"/>
    </source>
</evidence>
<dbReference type="Proteomes" id="UP000595917">
    <property type="component" value="Chromosome"/>
</dbReference>